<dbReference type="Pfam" id="PF13193">
    <property type="entry name" value="AMP-binding_C"/>
    <property type="match status" value="1"/>
</dbReference>
<keyword evidence="4" id="KW-0436">Ligase</keyword>
<dbReference type="InterPro" id="IPR000873">
    <property type="entry name" value="AMP-dep_synth/lig_dom"/>
</dbReference>
<keyword evidence="1" id="KW-0472">Membrane</keyword>
<evidence type="ECO:0000259" key="2">
    <source>
        <dbReference type="Pfam" id="PF00501"/>
    </source>
</evidence>
<evidence type="ECO:0000313" key="5">
    <source>
        <dbReference type="Proteomes" id="UP000294508"/>
    </source>
</evidence>
<keyword evidence="1" id="KW-0812">Transmembrane</keyword>
<keyword evidence="5" id="KW-1185">Reference proteome</keyword>
<name>A0A4R2H5X5_9ACTN</name>
<dbReference type="PANTHER" id="PTHR43201">
    <property type="entry name" value="ACYL-COA SYNTHETASE"/>
    <property type="match status" value="1"/>
</dbReference>
<reference evidence="4 5" key="1">
    <citation type="journal article" date="2015" name="Stand. Genomic Sci.">
        <title>Genomic Encyclopedia of Bacterial and Archaeal Type Strains, Phase III: the genomes of soil and plant-associated and newly described type strains.</title>
        <authorList>
            <person name="Whitman W.B."/>
            <person name="Woyke T."/>
            <person name="Klenk H.P."/>
            <person name="Zhou Y."/>
            <person name="Lilburn T.G."/>
            <person name="Beck B.J."/>
            <person name="De Vos P."/>
            <person name="Vandamme P."/>
            <person name="Eisen J.A."/>
            <person name="Garrity G."/>
            <person name="Hugenholtz P."/>
            <person name="Kyrpides N.C."/>
        </authorList>
    </citation>
    <scope>NUCLEOTIDE SEQUENCE [LARGE SCALE GENOMIC DNA]</scope>
    <source>
        <strain evidence="4 5">VKM Ac-2572</strain>
    </source>
</reference>
<evidence type="ECO:0000256" key="1">
    <source>
        <dbReference type="SAM" id="Phobius"/>
    </source>
</evidence>
<dbReference type="InterPro" id="IPR045851">
    <property type="entry name" value="AMP-bd_C_sf"/>
</dbReference>
<dbReference type="EMBL" id="SLWN01000011">
    <property type="protein sequence ID" value="TCO21407.1"/>
    <property type="molecule type" value="Genomic_DNA"/>
</dbReference>
<dbReference type="PANTHER" id="PTHR43201:SF32">
    <property type="entry name" value="2-SUCCINYLBENZOATE--COA LIGASE, CHLOROPLASTIC_PEROXISOMAL"/>
    <property type="match status" value="1"/>
</dbReference>
<dbReference type="CDD" id="cd04433">
    <property type="entry name" value="AFD_class_I"/>
    <property type="match status" value="1"/>
</dbReference>
<dbReference type="Pfam" id="PF00501">
    <property type="entry name" value="AMP-binding"/>
    <property type="match status" value="1"/>
</dbReference>
<dbReference type="Proteomes" id="UP000294508">
    <property type="component" value="Unassembled WGS sequence"/>
</dbReference>
<organism evidence="4 5">
    <name type="scientific">Kribbella steppae</name>
    <dbReference type="NCBI Taxonomy" id="2512223"/>
    <lineage>
        <taxon>Bacteria</taxon>
        <taxon>Bacillati</taxon>
        <taxon>Actinomycetota</taxon>
        <taxon>Actinomycetes</taxon>
        <taxon>Propionibacteriales</taxon>
        <taxon>Kribbellaceae</taxon>
        <taxon>Kribbella</taxon>
    </lineage>
</organism>
<feature type="transmembrane region" description="Helical" evidence="1">
    <location>
        <begin position="181"/>
        <end position="202"/>
    </location>
</feature>
<dbReference type="InterPro" id="IPR025110">
    <property type="entry name" value="AMP-bd_C"/>
</dbReference>
<protein>
    <submittedName>
        <fullName evidence="4">Acyl-CoA synthetase (AMP-forming)/AMP-acid ligase II</fullName>
    </submittedName>
</protein>
<dbReference type="GO" id="GO:0031956">
    <property type="term" value="F:medium-chain fatty acid-CoA ligase activity"/>
    <property type="evidence" value="ECO:0007669"/>
    <property type="project" value="TreeGrafter"/>
</dbReference>
<dbReference type="SUPFAM" id="SSF56801">
    <property type="entry name" value="Acetyl-CoA synthetase-like"/>
    <property type="match status" value="1"/>
</dbReference>
<evidence type="ECO:0000259" key="3">
    <source>
        <dbReference type="Pfam" id="PF13193"/>
    </source>
</evidence>
<dbReference type="Gene3D" id="3.30.300.30">
    <property type="match status" value="1"/>
</dbReference>
<dbReference type="AlphaFoldDB" id="A0A4R2H5X5"/>
<proteinExistence type="predicted"/>
<keyword evidence="1" id="KW-1133">Transmembrane helix</keyword>
<sequence length="447" mass="47003">MIPMKSGRCDTRAVAGDVLIGLGRLLAAVQPWRAPGTFHRHGLTLATLTTLAARNHPADTALIDDDGALTYADLDQLTHEATAGERIAVREPNGRSFVTAVVSGLRANADVVLVDPRAPAVEVGTRRAGQRGQVVVMTSGSTGTPKVVDRKVSTAQAVPVATLLRHLPLQRGVPLVITQPLFHGFGVGFLALGLAFGMPVVVRRRFHADEVADFLRDHPGAVLTGVPPILSKVARTGVVVPLAAVVSGGGSLHPVVADRLAKAFGPALFNLYGSTEQGWSTLATPTDLAEAPGTIGRPAVGVKLAILDDAGLPMPAGEIGHLWVGGELAGRMTDSGDRGHRDSAGRYFVDGRVDDLIVTGGENVFPIEVENALLSHPAVADVRVVGVPDEEYGALLEAHVVRREAVDGWELLRHARTRLSPAKVPRSITFVTELAVTSTGKPARRVT</sequence>
<accession>A0A4R2H5X5</accession>
<feature type="domain" description="AMP-dependent synthetase/ligase" evidence="2">
    <location>
        <begin position="135"/>
        <end position="327"/>
    </location>
</feature>
<evidence type="ECO:0000313" key="4">
    <source>
        <dbReference type="EMBL" id="TCO21407.1"/>
    </source>
</evidence>
<comment type="caution">
    <text evidence="4">The sequence shown here is derived from an EMBL/GenBank/DDBJ whole genome shotgun (WGS) entry which is preliminary data.</text>
</comment>
<feature type="domain" description="AMP-binding enzyme C-terminal" evidence="3">
    <location>
        <begin position="368"/>
        <end position="441"/>
    </location>
</feature>
<dbReference type="GO" id="GO:0006631">
    <property type="term" value="P:fatty acid metabolic process"/>
    <property type="evidence" value="ECO:0007669"/>
    <property type="project" value="TreeGrafter"/>
</dbReference>
<gene>
    <name evidence="4" type="ORF">EV652_111318</name>
</gene>
<dbReference type="Gene3D" id="3.40.50.12780">
    <property type="entry name" value="N-terminal domain of ligase-like"/>
    <property type="match status" value="2"/>
</dbReference>
<dbReference type="InterPro" id="IPR042099">
    <property type="entry name" value="ANL_N_sf"/>
</dbReference>